<gene>
    <name evidence="1" type="ordered locus">Metfor_1259</name>
</gene>
<dbReference type="EMBL" id="CP003167">
    <property type="protein sequence ID" value="AGB02302.1"/>
    <property type="molecule type" value="Genomic_DNA"/>
</dbReference>
<evidence type="ECO:0000313" key="2">
    <source>
        <dbReference type="Proteomes" id="UP000010824"/>
    </source>
</evidence>
<dbReference type="GeneID" id="14310572"/>
<dbReference type="RefSeq" id="WP_015285265.1">
    <property type="nucleotide sequence ID" value="NC_019943.1"/>
</dbReference>
<sequence length="70" mass="7805">MRTELAIPRELSEELGNEMKKIKREHHKLGLETQIHDLSAEINRAGHTVSEEIKKAMDAGTGSAPENTPE</sequence>
<accession>L0HC44</accession>
<dbReference type="Proteomes" id="UP000010824">
    <property type="component" value="Chromosome"/>
</dbReference>
<proteinExistence type="predicted"/>
<dbReference type="HOGENOM" id="CLU_2748163_0_0_2"/>
<dbReference type="KEGG" id="mfo:Metfor_1259"/>
<reference evidence="2" key="1">
    <citation type="submission" date="2011-12" db="EMBL/GenBank/DDBJ databases">
        <title>Complete sequence of Methanoregula formicicum SMSP.</title>
        <authorList>
            <person name="Lucas S."/>
            <person name="Han J."/>
            <person name="Lapidus A."/>
            <person name="Cheng J.-F."/>
            <person name="Goodwin L."/>
            <person name="Pitluck S."/>
            <person name="Peters L."/>
            <person name="Ovchinnikova G."/>
            <person name="Teshima H."/>
            <person name="Detter J.C."/>
            <person name="Han C."/>
            <person name="Tapia R."/>
            <person name="Land M."/>
            <person name="Hauser L."/>
            <person name="Kyrpides N."/>
            <person name="Ivanova N."/>
            <person name="Pagani I."/>
            <person name="Imachi H."/>
            <person name="Tamaki H."/>
            <person name="Sekiguchi Y."/>
            <person name="Kamagata Y."/>
            <person name="Cadillo-Quiroz H."/>
            <person name="Zinder S."/>
            <person name="Liu W.-T."/>
            <person name="Woyke T."/>
        </authorList>
    </citation>
    <scope>NUCLEOTIDE SEQUENCE [LARGE SCALE GENOMIC DNA]</scope>
    <source>
        <strain evidence="2">DSM 22288 / NBRC 105244 / SMSP</strain>
    </source>
</reference>
<evidence type="ECO:0000313" key="1">
    <source>
        <dbReference type="EMBL" id="AGB02302.1"/>
    </source>
</evidence>
<keyword evidence="2" id="KW-1185">Reference proteome</keyword>
<name>L0HC44_METFS</name>
<dbReference type="InParanoid" id="L0HC44"/>
<organism evidence="1 2">
    <name type="scientific">Methanoregula formicica (strain DSM 22288 / NBRC 105244 / SMSP)</name>
    <dbReference type="NCBI Taxonomy" id="593750"/>
    <lineage>
        <taxon>Archaea</taxon>
        <taxon>Methanobacteriati</taxon>
        <taxon>Methanobacteriota</taxon>
        <taxon>Stenosarchaea group</taxon>
        <taxon>Methanomicrobia</taxon>
        <taxon>Methanomicrobiales</taxon>
        <taxon>Methanoregulaceae</taxon>
        <taxon>Methanoregula</taxon>
    </lineage>
</organism>
<dbReference type="AlphaFoldDB" id="L0HC44"/>
<protein>
    <submittedName>
        <fullName evidence="1">Uncharacterized protein</fullName>
    </submittedName>
</protein>
<reference evidence="1 2" key="2">
    <citation type="journal article" date="2014" name="Genome Announc.">
        <title>Complete Genome Sequence of Methanoregula formicica SMSPT, a Mesophilic Hydrogenotrophic Methanogen Isolated from a Methanogenic Upflow Anaerobic Sludge Blanket Reactor.</title>
        <authorList>
            <person name="Yamamoto K."/>
            <person name="Tamaki H."/>
            <person name="Cadillo-Quiroz H."/>
            <person name="Imachi H."/>
            <person name="Kyrpides N."/>
            <person name="Woyke T."/>
            <person name="Goodwin L."/>
            <person name="Zinder S.H."/>
            <person name="Kamagata Y."/>
            <person name="Liu W.T."/>
        </authorList>
    </citation>
    <scope>NUCLEOTIDE SEQUENCE [LARGE SCALE GENOMIC DNA]</scope>
    <source>
        <strain evidence="2">DSM 22288 / NBRC 105244 / SMSP</strain>
    </source>
</reference>